<dbReference type="AlphaFoldDB" id="A0A1F5JDX9"/>
<name>A0A1F5JDX9_9BACT</name>
<feature type="transmembrane region" description="Helical" evidence="1">
    <location>
        <begin position="85"/>
        <end position="103"/>
    </location>
</feature>
<evidence type="ECO:0000313" key="2">
    <source>
        <dbReference type="EMBL" id="OGE26854.1"/>
    </source>
</evidence>
<gene>
    <name evidence="2" type="ORF">A3C26_03045</name>
</gene>
<keyword evidence="1" id="KW-0812">Transmembrane</keyword>
<dbReference type="Proteomes" id="UP000177042">
    <property type="component" value="Unassembled WGS sequence"/>
</dbReference>
<reference evidence="2 3" key="1">
    <citation type="journal article" date="2016" name="Nat. Commun.">
        <title>Thousands of microbial genomes shed light on interconnected biogeochemical processes in an aquifer system.</title>
        <authorList>
            <person name="Anantharaman K."/>
            <person name="Brown C.T."/>
            <person name="Hug L.A."/>
            <person name="Sharon I."/>
            <person name="Castelle C.J."/>
            <person name="Probst A.J."/>
            <person name="Thomas B.C."/>
            <person name="Singh A."/>
            <person name="Wilkins M.J."/>
            <person name="Karaoz U."/>
            <person name="Brodie E.L."/>
            <person name="Williams K.H."/>
            <person name="Hubbard S.S."/>
            <person name="Banfield J.F."/>
        </authorList>
    </citation>
    <scope>NUCLEOTIDE SEQUENCE [LARGE SCALE GENOMIC DNA]</scope>
</reference>
<evidence type="ECO:0000256" key="1">
    <source>
        <dbReference type="SAM" id="Phobius"/>
    </source>
</evidence>
<sequence length="106" mass="12116">MRHFLTRFVPAVIFWGIFVYEVFNLSYPDSLTQANWQQILFFFTPLFLAFVFSANIFVKNILISSSLSLGLIFLLVLKALDSLNIITGILILAAVGFLISYFAKKR</sequence>
<dbReference type="EMBL" id="MFCX01000002">
    <property type="protein sequence ID" value="OGE26854.1"/>
    <property type="molecule type" value="Genomic_DNA"/>
</dbReference>
<feature type="transmembrane region" description="Helical" evidence="1">
    <location>
        <begin position="5"/>
        <end position="23"/>
    </location>
</feature>
<protein>
    <submittedName>
        <fullName evidence="2">Uncharacterized protein</fullName>
    </submittedName>
</protein>
<proteinExistence type="predicted"/>
<evidence type="ECO:0000313" key="3">
    <source>
        <dbReference type="Proteomes" id="UP000177042"/>
    </source>
</evidence>
<accession>A0A1F5JDX9</accession>
<organism evidence="2 3">
    <name type="scientific">Candidatus Daviesbacteria bacterium RIFCSPHIGHO2_02_FULL_39_12</name>
    <dbReference type="NCBI Taxonomy" id="1797770"/>
    <lineage>
        <taxon>Bacteria</taxon>
        <taxon>Candidatus Daviesiibacteriota</taxon>
    </lineage>
</organism>
<keyword evidence="1" id="KW-0472">Membrane</keyword>
<feature type="transmembrane region" description="Helical" evidence="1">
    <location>
        <begin position="35"/>
        <end position="54"/>
    </location>
</feature>
<comment type="caution">
    <text evidence="2">The sequence shown here is derived from an EMBL/GenBank/DDBJ whole genome shotgun (WGS) entry which is preliminary data.</text>
</comment>
<keyword evidence="1" id="KW-1133">Transmembrane helix</keyword>